<evidence type="ECO:0000256" key="2">
    <source>
        <dbReference type="SAM" id="MobiDB-lite"/>
    </source>
</evidence>
<protein>
    <submittedName>
        <fullName evidence="3">Uncharacterized protein</fullName>
    </submittedName>
</protein>
<gene>
    <name evidence="3" type="ORF">KUCA_T00001056001</name>
</gene>
<dbReference type="Proteomes" id="UP000019384">
    <property type="component" value="Unassembled WGS sequence"/>
</dbReference>
<dbReference type="Pfam" id="PF10494">
    <property type="entry name" value="Stk19"/>
    <property type="match status" value="1"/>
</dbReference>
<dbReference type="InterPro" id="IPR018865">
    <property type="entry name" value="STK19-like"/>
</dbReference>
<evidence type="ECO:0000256" key="1">
    <source>
        <dbReference type="ARBA" id="ARBA00093458"/>
    </source>
</evidence>
<dbReference type="EMBL" id="HG793125">
    <property type="protein sequence ID" value="CDK25089.1"/>
    <property type="molecule type" value="Genomic_DNA"/>
</dbReference>
<accession>W6MGB2</accession>
<evidence type="ECO:0000313" key="3">
    <source>
        <dbReference type="EMBL" id="CDK25089.1"/>
    </source>
</evidence>
<dbReference type="PANTHER" id="PTHR15243">
    <property type="entry name" value="SERINE/THREONINE-PROTEIN KINASE 19"/>
    <property type="match status" value="1"/>
</dbReference>
<feature type="compositionally biased region" description="Polar residues" evidence="2">
    <location>
        <begin position="1"/>
        <end position="13"/>
    </location>
</feature>
<feature type="region of interest" description="Disordered" evidence="2">
    <location>
        <begin position="1"/>
        <end position="20"/>
    </location>
</feature>
<proteinExistence type="inferred from homology"/>
<reference evidence="3" key="2">
    <citation type="submission" date="2014-02" db="EMBL/GenBank/DDBJ databases">
        <title>Complete DNA sequence of /Kuraishia capsulata/ illustrates novel genomic features among budding yeasts (/Saccharomycotina/).</title>
        <authorList>
            <person name="Morales L."/>
            <person name="Noel B."/>
            <person name="Porcel B."/>
            <person name="Marcet-Houben M."/>
            <person name="Hullo M-F."/>
            <person name="Sacerdot C."/>
            <person name="Tekaia F."/>
            <person name="Leh-Louis V."/>
            <person name="Despons L."/>
            <person name="Khanna V."/>
            <person name="Aury J-M."/>
            <person name="Barbe V."/>
            <person name="Couloux A."/>
            <person name="Labadie K."/>
            <person name="Pelletier E."/>
            <person name="Souciet J-L."/>
            <person name="Boekhout T."/>
            <person name="Gabaldon T."/>
            <person name="Wincker P."/>
            <person name="Dujon B."/>
        </authorList>
    </citation>
    <scope>NUCLEOTIDE SEQUENCE</scope>
    <source>
        <strain evidence="3">CBS 1993</strain>
    </source>
</reference>
<sequence>MVSLNLTGSNGSRMNHKSLVRSQVKHSTIKRLGQLGIKAKRPILPSEAEYLKELSKSGKLRKELIDQQEPLEKINYNVKLFDLPLFDTGRDEETILVAIRSILLSQYETDFPVGKGGISNKTKEKIEVKRAAYPRIVVLYQLYSVFINNHTFVDQQVEKLVRHGRLKRVTIKINGVDNQVLIESDSYFGLLDKIGASEEANFRRFLEENKGLSVVSQMDAKRYNLDTMKLIGFGLLTFINEDYYLNVPNSGSFLKLVHESIKFIDKQLSKMKYKEELQSSLETKWKNKNQNWIKFGGLSLDFVLSYCLGYGLLEVFNTPMGPGWKKTGKKF</sequence>
<keyword evidence="4" id="KW-1185">Reference proteome</keyword>
<comment type="similarity">
    <text evidence="1">Belongs to the STK19 family.</text>
</comment>
<dbReference type="PANTHER" id="PTHR15243:SF0">
    <property type="entry name" value="SERINE_THREONINE-PROTEIN KINASE 19"/>
    <property type="match status" value="1"/>
</dbReference>
<dbReference type="OrthoDB" id="3980126at2759"/>
<dbReference type="GeneID" id="34518491"/>
<dbReference type="GO" id="GO:0046579">
    <property type="term" value="P:positive regulation of Ras protein signal transduction"/>
    <property type="evidence" value="ECO:0007669"/>
    <property type="project" value="TreeGrafter"/>
</dbReference>
<organism evidence="3 4">
    <name type="scientific">Kuraishia capsulata CBS 1993</name>
    <dbReference type="NCBI Taxonomy" id="1382522"/>
    <lineage>
        <taxon>Eukaryota</taxon>
        <taxon>Fungi</taxon>
        <taxon>Dikarya</taxon>
        <taxon>Ascomycota</taxon>
        <taxon>Saccharomycotina</taxon>
        <taxon>Pichiomycetes</taxon>
        <taxon>Pichiales</taxon>
        <taxon>Pichiaceae</taxon>
        <taxon>Kuraishia</taxon>
    </lineage>
</organism>
<evidence type="ECO:0000313" key="4">
    <source>
        <dbReference type="Proteomes" id="UP000019384"/>
    </source>
</evidence>
<dbReference type="AlphaFoldDB" id="W6MGB2"/>
<dbReference type="RefSeq" id="XP_022457103.1">
    <property type="nucleotide sequence ID" value="XM_022605656.1"/>
</dbReference>
<dbReference type="HOGENOM" id="CLU_909743_0_0_1"/>
<name>W6MGB2_9ASCO</name>
<reference evidence="3" key="1">
    <citation type="submission" date="2013-12" db="EMBL/GenBank/DDBJ databases">
        <authorList>
            <person name="Genoscope - CEA"/>
        </authorList>
    </citation>
    <scope>NUCLEOTIDE SEQUENCE</scope>
    <source>
        <strain evidence="3">CBS 1993</strain>
    </source>
</reference>